<dbReference type="InterPro" id="IPR009057">
    <property type="entry name" value="Homeodomain-like_sf"/>
</dbReference>
<keyword evidence="5" id="KW-1185">Reference proteome</keyword>
<sequence>MATKSEETKKRLLQAATQEFATYGIAGARVDRIAAAASANKNLLYVYFGNKEQLFDAVCEAAIEELMAAVPFDARDLPGYAGALFDFYRAHPALIRLARWQALERPDAAPLAGARETTLRKLRELASAQAEGLVDAGMPPEALLTLVLSLAGSWSDGSPEGGSPAQDAAAVSERRHWAVVAVGRLSRPPQQRP</sequence>
<dbReference type="Proteomes" id="UP001595765">
    <property type="component" value="Unassembled WGS sequence"/>
</dbReference>
<feature type="domain" description="HTH tetR-type" evidence="3">
    <location>
        <begin position="6"/>
        <end position="66"/>
    </location>
</feature>
<dbReference type="InterPro" id="IPR001647">
    <property type="entry name" value="HTH_TetR"/>
</dbReference>
<dbReference type="PROSITE" id="PS50977">
    <property type="entry name" value="HTH_TETR_2"/>
    <property type="match status" value="1"/>
</dbReference>
<dbReference type="SUPFAM" id="SSF46689">
    <property type="entry name" value="Homeodomain-like"/>
    <property type="match status" value="1"/>
</dbReference>
<dbReference type="PRINTS" id="PR00455">
    <property type="entry name" value="HTHTETR"/>
</dbReference>
<evidence type="ECO:0000259" key="3">
    <source>
        <dbReference type="PROSITE" id="PS50977"/>
    </source>
</evidence>
<comment type="caution">
    <text evidence="4">The sequence shown here is derived from an EMBL/GenBank/DDBJ whole genome shotgun (WGS) entry which is preliminary data.</text>
</comment>
<protein>
    <submittedName>
        <fullName evidence="4">TetR family transcriptional regulator</fullName>
    </submittedName>
</protein>
<dbReference type="Gene3D" id="1.10.357.10">
    <property type="entry name" value="Tetracycline Repressor, domain 2"/>
    <property type="match status" value="1"/>
</dbReference>
<dbReference type="Pfam" id="PF00440">
    <property type="entry name" value="TetR_N"/>
    <property type="match status" value="1"/>
</dbReference>
<dbReference type="InterPro" id="IPR041467">
    <property type="entry name" value="Sco4008_C"/>
</dbReference>
<evidence type="ECO:0000313" key="5">
    <source>
        <dbReference type="Proteomes" id="UP001595765"/>
    </source>
</evidence>
<evidence type="ECO:0000256" key="1">
    <source>
        <dbReference type="ARBA" id="ARBA00023125"/>
    </source>
</evidence>
<keyword evidence="1 2" id="KW-0238">DNA-binding</keyword>
<dbReference type="InterPro" id="IPR036271">
    <property type="entry name" value="Tet_transcr_reg_TetR-rel_C_sf"/>
</dbReference>
<dbReference type="EMBL" id="JBHSBB010000030">
    <property type="protein sequence ID" value="MFC4035964.1"/>
    <property type="molecule type" value="Genomic_DNA"/>
</dbReference>
<dbReference type="InterPro" id="IPR050109">
    <property type="entry name" value="HTH-type_TetR-like_transc_reg"/>
</dbReference>
<evidence type="ECO:0000256" key="2">
    <source>
        <dbReference type="PROSITE-ProRule" id="PRU00335"/>
    </source>
</evidence>
<dbReference type="PANTHER" id="PTHR30328">
    <property type="entry name" value="TRANSCRIPTIONAL REPRESSOR"/>
    <property type="match status" value="1"/>
</dbReference>
<proteinExistence type="predicted"/>
<dbReference type="PANTHER" id="PTHR30328:SF54">
    <property type="entry name" value="HTH-TYPE TRANSCRIPTIONAL REPRESSOR SCO4008"/>
    <property type="match status" value="1"/>
</dbReference>
<gene>
    <name evidence="4" type="ORF">ACFO3J_31540</name>
</gene>
<reference evidence="5" key="1">
    <citation type="journal article" date="2019" name="Int. J. Syst. Evol. Microbiol.">
        <title>The Global Catalogue of Microorganisms (GCM) 10K type strain sequencing project: providing services to taxonomists for standard genome sequencing and annotation.</title>
        <authorList>
            <consortium name="The Broad Institute Genomics Platform"/>
            <consortium name="The Broad Institute Genome Sequencing Center for Infectious Disease"/>
            <person name="Wu L."/>
            <person name="Ma J."/>
        </authorList>
    </citation>
    <scope>NUCLEOTIDE SEQUENCE [LARGE SCALE GENOMIC DNA]</scope>
    <source>
        <strain evidence="5">CGMCC 4.7237</strain>
    </source>
</reference>
<organism evidence="4 5">
    <name type="scientific">Streptomyces polygonati</name>
    <dbReference type="NCBI Taxonomy" id="1617087"/>
    <lineage>
        <taxon>Bacteria</taxon>
        <taxon>Bacillati</taxon>
        <taxon>Actinomycetota</taxon>
        <taxon>Actinomycetes</taxon>
        <taxon>Kitasatosporales</taxon>
        <taxon>Streptomycetaceae</taxon>
        <taxon>Streptomyces</taxon>
    </lineage>
</organism>
<dbReference type="RefSeq" id="WP_386436815.1">
    <property type="nucleotide sequence ID" value="NZ_JBHSBB010000030.1"/>
</dbReference>
<feature type="DNA-binding region" description="H-T-H motif" evidence="2">
    <location>
        <begin position="29"/>
        <end position="48"/>
    </location>
</feature>
<dbReference type="SUPFAM" id="SSF48498">
    <property type="entry name" value="Tetracyclin repressor-like, C-terminal domain"/>
    <property type="match status" value="1"/>
</dbReference>
<evidence type="ECO:0000313" key="4">
    <source>
        <dbReference type="EMBL" id="MFC4035964.1"/>
    </source>
</evidence>
<name>A0ABV8HYD2_9ACTN</name>
<accession>A0ABV8HYD2</accession>
<dbReference type="Pfam" id="PF17926">
    <property type="entry name" value="TetR_C_21"/>
    <property type="match status" value="1"/>
</dbReference>